<reference evidence="2" key="2">
    <citation type="submission" date="2021-09" db="EMBL/GenBank/DDBJ databases">
        <authorList>
            <person name="Gilroy R."/>
        </authorList>
    </citation>
    <scope>NUCLEOTIDE SEQUENCE</scope>
    <source>
        <strain evidence="2">CHK171-7178</strain>
    </source>
</reference>
<gene>
    <name evidence="2" type="ORF">K8V56_19995</name>
</gene>
<organism evidence="2 3">
    <name type="scientific">Sporosarcina psychrophila</name>
    <name type="common">Bacillus psychrophilus</name>
    <dbReference type="NCBI Taxonomy" id="1476"/>
    <lineage>
        <taxon>Bacteria</taxon>
        <taxon>Bacillati</taxon>
        <taxon>Bacillota</taxon>
        <taxon>Bacilli</taxon>
        <taxon>Bacillales</taxon>
        <taxon>Caryophanaceae</taxon>
        <taxon>Sporosarcina</taxon>
    </lineage>
</organism>
<reference evidence="2" key="1">
    <citation type="journal article" date="2021" name="PeerJ">
        <title>Extensive microbial diversity within the chicken gut microbiome revealed by metagenomics and culture.</title>
        <authorList>
            <person name="Gilroy R."/>
            <person name="Ravi A."/>
            <person name="Getino M."/>
            <person name="Pursley I."/>
            <person name="Horton D.L."/>
            <person name="Alikhan N.F."/>
            <person name="Baker D."/>
            <person name="Gharbi K."/>
            <person name="Hall N."/>
            <person name="Watson M."/>
            <person name="Adriaenssens E.M."/>
            <person name="Foster-Nyarko E."/>
            <person name="Jarju S."/>
            <person name="Secka A."/>
            <person name="Antonio M."/>
            <person name="Oren A."/>
            <person name="Chaudhuri R.R."/>
            <person name="La Ragione R."/>
            <person name="Hildebrand F."/>
            <person name="Pallen M.J."/>
        </authorList>
    </citation>
    <scope>NUCLEOTIDE SEQUENCE</scope>
    <source>
        <strain evidence="2">CHK171-7178</strain>
    </source>
</reference>
<comment type="caution">
    <text evidence="2">The sequence shown here is derived from an EMBL/GenBank/DDBJ whole genome shotgun (WGS) entry which is preliminary data.</text>
</comment>
<accession>A0A921G2I3</accession>
<dbReference type="EMBL" id="DYWT01000302">
    <property type="protein sequence ID" value="HJF34050.1"/>
    <property type="molecule type" value="Genomic_DNA"/>
</dbReference>
<feature type="transmembrane region" description="Helical" evidence="1">
    <location>
        <begin position="67"/>
        <end position="87"/>
    </location>
</feature>
<dbReference type="Proteomes" id="UP000698173">
    <property type="component" value="Unassembled WGS sequence"/>
</dbReference>
<protein>
    <submittedName>
        <fullName evidence="2">Uncharacterized protein</fullName>
    </submittedName>
</protein>
<evidence type="ECO:0000313" key="2">
    <source>
        <dbReference type="EMBL" id="HJF34050.1"/>
    </source>
</evidence>
<evidence type="ECO:0000256" key="1">
    <source>
        <dbReference type="SAM" id="Phobius"/>
    </source>
</evidence>
<feature type="transmembrane region" description="Helical" evidence="1">
    <location>
        <begin position="39"/>
        <end position="61"/>
    </location>
</feature>
<sequence>MPTFLIPDVPFNFETLKIIFQTALALSIIELLESPLTGFFGGMVGASMIGLEAEIVLMFLIVVLGEWVVLIPMPVLAAIVVMVYSIGFQSNT</sequence>
<feature type="transmembrane region" description="Helical" evidence="1">
    <location>
        <begin position="15"/>
        <end position="32"/>
    </location>
</feature>
<dbReference type="AlphaFoldDB" id="A0A921G2I3"/>
<keyword evidence="1" id="KW-0472">Membrane</keyword>
<name>A0A921G2I3_SPOPS</name>
<keyword evidence="1" id="KW-0812">Transmembrane</keyword>
<keyword evidence="1" id="KW-1133">Transmembrane helix</keyword>
<proteinExistence type="predicted"/>
<evidence type="ECO:0000313" key="3">
    <source>
        <dbReference type="Proteomes" id="UP000698173"/>
    </source>
</evidence>